<gene>
    <name evidence="2" type="primary">stbC_1</name>
    <name evidence="2" type="ORF">NCTC11694_05285</name>
</gene>
<protein>
    <submittedName>
        <fullName evidence="2">Putative fimbriae usher</fullName>
    </submittedName>
</protein>
<name>A0A7H4M6G6_9ENTR</name>
<dbReference type="EMBL" id="UGJR01000002">
    <property type="protein sequence ID" value="STR43992.1"/>
    <property type="molecule type" value="Genomic_DNA"/>
</dbReference>
<evidence type="ECO:0000313" key="3">
    <source>
        <dbReference type="Proteomes" id="UP000255050"/>
    </source>
</evidence>
<proteinExistence type="predicted"/>
<organism evidence="2 3">
    <name type="scientific">Klebsiella michiganensis</name>
    <dbReference type="NCBI Taxonomy" id="1134687"/>
    <lineage>
        <taxon>Bacteria</taxon>
        <taxon>Pseudomonadati</taxon>
        <taxon>Pseudomonadota</taxon>
        <taxon>Gammaproteobacteria</taxon>
        <taxon>Enterobacterales</taxon>
        <taxon>Enterobacteriaceae</taxon>
        <taxon>Klebsiella/Raoultella group</taxon>
        <taxon>Klebsiella</taxon>
    </lineage>
</organism>
<dbReference type="SUPFAM" id="SSF141729">
    <property type="entry name" value="FimD N-terminal domain-like"/>
    <property type="match status" value="1"/>
</dbReference>
<evidence type="ECO:0000313" key="2">
    <source>
        <dbReference type="EMBL" id="STR43992.1"/>
    </source>
</evidence>
<reference evidence="2 3" key="1">
    <citation type="submission" date="2018-06" db="EMBL/GenBank/DDBJ databases">
        <authorList>
            <consortium name="Pathogen Informatics"/>
            <person name="Doyle S."/>
        </authorList>
    </citation>
    <scope>NUCLEOTIDE SEQUENCE [LARGE SCALE GENOMIC DNA]</scope>
    <source>
        <strain evidence="2 3">NCTC11694</strain>
    </source>
</reference>
<accession>A0A7H4M6G6</accession>
<dbReference type="InterPro" id="IPR037224">
    <property type="entry name" value="PapC_N_sf"/>
</dbReference>
<comment type="caution">
    <text evidence="2">The sequence shown here is derived from an EMBL/GenBank/DDBJ whole genome shotgun (WGS) entry which is preliminary data.</text>
</comment>
<keyword evidence="1" id="KW-0732">Signal</keyword>
<evidence type="ECO:0000256" key="1">
    <source>
        <dbReference type="SAM" id="SignalP"/>
    </source>
</evidence>
<dbReference type="Proteomes" id="UP000255050">
    <property type="component" value="Unassembled WGS sequence"/>
</dbReference>
<feature type="chain" id="PRO_5028988992" evidence="1">
    <location>
        <begin position="27"/>
        <end position="72"/>
    </location>
</feature>
<dbReference type="AlphaFoldDB" id="A0A7H4M6G6"/>
<feature type="signal peptide" evidence="1">
    <location>
        <begin position="1"/>
        <end position="26"/>
    </location>
</feature>
<sequence>MSPKVKFCRKNIFVFLAVACSGQAFGEEYYFDPSLLQGTAYGQGMASVNGPGTPAGEYLVDVMVNGSLLNPA</sequence>